<dbReference type="CDD" id="cd13132">
    <property type="entry name" value="MATE_eukaryotic"/>
    <property type="match status" value="1"/>
</dbReference>
<sequence>MNSVRAARRPSTRSYADDDDLSLLADESFHQYGSINEEHYVQGRRASMKSSMSQLNPLNLIPTKTTDTGIILEVETSTLQELGLLAVSAVPLVITFLLQFSLTVASVFSVGNLGSQELAAVSLSNLLCNVSAYAIIQGIASSLSTLCPQAYGRKDYRAVGMHSLRCLVLLLLLYVPMYGFLHWGSRPLLLKIIQDERLSDLASSYLKRLLYGVPGYIVFEVLKQYLQAQGIFHASTLVLVLCAPLNIFLNYQLVWNETYGIGFLGAPTAVVITNWCMASMLFCYAAFVNGYQCWCGFSRDVFRNWSRTLQLAGPGVIMIEAEWLAFEIITFASSKFGTAALASQSIMTTTGSTIYQIPLAISVAASTRVAWFIGSASKDAAVKSAHAATWMSVLFGAVNAIVLVRYRKLVVSCFSSDPEVVELASKVLIIGAAYQVNDAIACVSGGVLRGQGRQYISGWLNLVSYYVFALPIAFACGFHLHLGLIGLWIGMMCALCFVSLAECYYVLTTDWDTLIKRSIEEGMKEQSSFQEALLDQASFQEIMIPGSASLRPVRSHALLPIPV</sequence>
<dbReference type="AlphaFoldDB" id="A0A9P8PPI5"/>
<dbReference type="InterPro" id="IPR045069">
    <property type="entry name" value="MATE_euk"/>
</dbReference>
<evidence type="ECO:0000256" key="1">
    <source>
        <dbReference type="ARBA" id="ARBA00004141"/>
    </source>
</evidence>
<reference evidence="7" key="2">
    <citation type="submission" date="2021-01" db="EMBL/GenBank/DDBJ databases">
        <authorList>
            <person name="Schikora-Tamarit M.A."/>
        </authorList>
    </citation>
    <scope>NUCLEOTIDE SEQUENCE</scope>
    <source>
        <strain evidence="7">NCAIM Y.01608</strain>
    </source>
</reference>
<evidence type="ECO:0008006" key="9">
    <source>
        <dbReference type="Google" id="ProtNLM"/>
    </source>
</evidence>
<dbReference type="InterPro" id="IPR002528">
    <property type="entry name" value="MATE_fam"/>
</dbReference>
<feature type="transmembrane region" description="Helical" evidence="6">
    <location>
        <begin position="459"/>
        <end position="480"/>
    </location>
</feature>
<dbReference type="Proteomes" id="UP000788993">
    <property type="component" value="Unassembled WGS sequence"/>
</dbReference>
<feature type="transmembrane region" description="Helical" evidence="6">
    <location>
        <begin position="82"/>
        <end position="110"/>
    </location>
</feature>
<evidence type="ECO:0000256" key="4">
    <source>
        <dbReference type="ARBA" id="ARBA00022989"/>
    </source>
</evidence>
<feature type="transmembrane region" description="Helical" evidence="6">
    <location>
        <begin position="486"/>
        <end position="507"/>
    </location>
</feature>
<keyword evidence="8" id="KW-1185">Reference proteome</keyword>
<comment type="similarity">
    <text evidence="2">Belongs to the multi antimicrobial extrusion (MATE) (TC 2.A.66.1) family.</text>
</comment>
<dbReference type="GO" id="GO:0042910">
    <property type="term" value="F:xenobiotic transmembrane transporter activity"/>
    <property type="evidence" value="ECO:0007669"/>
    <property type="project" value="InterPro"/>
</dbReference>
<proteinExistence type="inferred from homology"/>
<evidence type="ECO:0000313" key="8">
    <source>
        <dbReference type="Proteomes" id="UP000788993"/>
    </source>
</evidence>
<accession>A0A9P8PPI5</accession>
<keyword evidence="4 6" id="KW-1133">Transmembrane helix</keyword>
<comment type="subcellular location">
    <subcellularLocation>
        <location evidence="1">Membrane</location>
        <topology evidence="1">Multi-pass membrane protein</topology>
    </subcellularLocation>
</comment>
<dbReference type="GO" id="GO:0015297">
    <property type="term" value="F:antiporter activity"/>
    <property type="evidence" value="ECO:0007669"/>
    <property type="project" value="InterPro"/>
</dbReference>
<feature type="transmembrane region" description="Helical" evidence="6">
    <location>
        <begin position="163"/>
        <end position="181"/>
    </location>
</feature>
<comment type="caution">
    <text evidence="7">The sequence shown here is derived from an EMBL/GenBank/DDBJ whole genome shotgun (WGS) entry which is preliminary data.</text>
</comment>
<evidence type="ECO:0000256" key="6">
    <source>
        <dbReference type="SAM" id="Phobius"/>
    </source>
</evidence>
<dbReference type="PANTHER" id="PTHR11206">
    <property type="entry name" value="MULTIDRUG RESISTANCE PROTEIN"/>
    <property type="match status" value="1"/>
</dbReference>
<dbReference type="NCBIfam" id="TIGR00797">
    <property type="entry name" value="matE"/>
    <property type="match status" value="1"/>
</dbReference>
<feature type="transmembrane region" description="Helical" evidence="6">
    <location>
        <begin position="130"/>
        <end position="151"/>
    </location>
</feature>
<keyword evidence="3 6" id="KW-0812">Transmembrane</keyword>
<evidence type="ECO:0000256" key="5">
    <source>
        <dbReference type="ARBA" id="ARBA00023136"/>
    </source>
</evidence>
<evidence type="ECO:0000256" key="2">
    <source>
        <dbReference type="ARBA" id="ARBA00010199"/>
    </source>
</evidence>
<organism evidence="7 8">
    <name type="scientific">Ogataea polymorpha</name>
    <dbReference type="NCBI Taxonomy" id="460523"/>
    <lineage>
        <taxon>Eukaryota</taxon>
        <taxon>Fungi</taxon>
        <taxon>Dikarya</taxon>
        <taxon>Ascomycota</taxon>
        <taxon>Saccharomycotina</taxon>
        <taxon>Pichiomycetes</taxon>
        <taxon>Pichiales</taxon>
        <taxon>Pichiaceae</taxon>
        <taxon>Ogataea</taxon>
    </lineage>
</organism>
<dbReference type="Pfam" id="PF01554">
    <property type="entry name" value="MatE"/>
    <property type="match status" value="2"/>
</dbReference>
<evidence type="ECO:0000313" key="7">
    <source>
        <dbReference type="EMBL" id="KAH3675325.1"/>
    </source>
</evidence>
<feature type="transmembrane region" description="Helical" evidence="6">
    <location>
        <begin position="385"/>
        <end position="404"/>
    </location>
</feature>
<feature type="transmembrane region" description="Helical" evidence="6">
    <location>
        <begin position="230"/>
        <end position="249"/>
    </location>
</feature>
<protein>
    <recommendedName>
        <fullName evidence="9">MATE efflux family protein</fullName>
    </recommendedName>
</protein>
<dbReference type="GO" id="GO:0016020">
    <property type="term" value="C:membrane"/>
    <property type="evidence" value="ECO:0007669"/>
    <property type="project" value="UniProtKB-SubCell"/>
</dbReference>
<reference evidence="7" key="1">
    <citation type="journal article" date="2021" name="Open Biol.">
        <title>Shared evolutionary footprints suggest mitochondrial oxidative damage underlies multiple complex I losses in fungi.</title>
        <authorList>
            <person name="Schikora-Tamarit M.A."/>
            <person name="Marcet-Houben M."/>
            <person name="Nosek J."/>
            <person name="Gabaldon T."/>
        </authorList>
    </citation>
    <scope>NUCLEOTIDE SEQUENCE</scope>
    <source>
        <strain evidence="7">NCAIM Y.01608</strain>
    </source>
</reference>
<dbReference type="GO" id="GO:1990961">
    <property type="term" value="P:xenobiotic detoxification by transmembrane export across the plasma membrane"/>
    <property type="evidence" value="ECO:0007669"/>
    <property type="project" value="InterPro"/>
</dbReference>
<keyword evidence="5 6" id="KW-0472">Membrane</keyword>
<feature type="transmembrane region" description="Helical" evidence="6">
    <location>
        <begin position="261"/>
        <end position="287"/>
    </location>
</feature>
<gene>
    <name evidence="7" type="ORF">OGATHE_001665</name>
</gene>
<dbReference type="EMBL" id="JAEUBD010000382">
    <property type="protein sequence ID" value="KAH3675325.1"/>
    <property type="molecule type" value="Genomic_DNA"/>
</dbReference>
<evidence type="ECO:0000256" key="3">
    <source>
        <dbReference type="ARBA" id="ARBA00022692"/>
    </source>
</evidence>
<dbReference type="OrthoDB" id="2126698at2759"/>
<name>A0A9P8PPI5_9ASCO</name>